<dbReference type="InterPro" id="IPR029063">
    <property type="entry name" value="SAM-dependent_MTases_sf"/>
</dbReference>
<organism evidence="2">
    <name type="scientific">viral metagenome</name>
    <dbReference type="NCBI Taxonomy" id="1070528"/>
    <lineage>
        <taxon>unclassified sequences</taxon>
        <taxon>metagenomes</taxon>
        <taxon>organismal metagenomes</taxon>
    </lineage>
</organism>
<dbReference type="EMBL" id="MN740555">
    <property type="protein sequence ID" value="QHS77554.1"/>
    <property type="molecule type" value="Genomic_DNA"/>
</dbReference>
<reference evidence="2" key="1">
    <citation type="journal article" date="2020" name="Nature">
        <title>Giant virus diversity and host interactions through global metagenomics.</title>
        <authorList>
            <person name="Schulz F."/>
            <person name="Roux S."/>
            <person name="Paez-Espino D."/>
            <person name="Jungbluth S."/>
            <person name="Walsh D.A."/>
            <person name="Denef V.J."/>
            <person name="McMahon K.D."/>
            <person name="Konstantinidis K.T."/>
            <person name="Eloe-Fadrosh E.A."/>
            <person name="Kyrpides N.C."/>
            <person name="Woyke T."/>
        </authorList>
    </citation>
    <scope>NUCLEOTIDE SEQUENCE</scope>
    <source>
        <strain evidence="2">GVMAG-S-1004661-13</strain>
    </source>
</reference>
<protein>
    <submittedName>
        <fullName evidence="2">Uncharacterized protein</fullName>
    </submittedName>
</protein>
<proteinExistence type="predicted"/>
<evidence type="ECO:0000256" key="1">
    <source>
        <dbReference type="SAM" id="Phobius"/>
    </source>
</evidence>
<dbReference type="Gene3D" id="3.40.50.150">
    <property type="entry name" value="Vaccinia Virus protein VP39"/>
    <property type="match status" value="1"/>
</dbReference>
<accession>A0A6C0ACX1</accession>
<keyword evidence="1" id="KW-0812">Transmembrane</keyword>
<sequence>MNFVFNVNDYYHCINEPINTNIDDKIRSIIGFGQKTIKNNIIYKTLSSLDPVNLYYINKSENLESLKRLYKYNFYNDFVVTREVKKYNSQLKLYDDIVKSSHDHFLNVFQGGKYIENYSEYEITLIFLIRIIELQEYCIPQFKLSKFKETVNFPNFYEDALLRESKNLKIQLSKVYENIYPSIKEKYMKKRTSTTLYGINLYDSNGLEIFKVEIECLKKHYTEIEMRNFNKQQFKIMEFSPKTLARRLCLDEIKQQNEEEFKNCYSNKLLPENNNYQMNYTFVSNILKNNSVPPELDEIENDIKKINYENTEDKLNSMRHTILGFTNGTNLFRSNSHIYNLNILSGHYDWINLDKSFHDKLTSCGLVSDLNIFSNLLYSVLINKYNELLFPCRFFLPKLQLKDKVVNNFDLSELNTKKSLEFNIDNFESDRGIIKYDDTIGIITIKSIKNGFINIKYIFVVKMNQSVSNIFYTYTPNYKVCDIYNYSVEPGLILKKKPVTHYELLLNSKIFNGNCYSLIFDGAEKYKQVNISDKKYDIYDIYKGIKTVKNYYKELADDENNINLIEMYNNMIFFSNHSKEMIVSLLKSKVDKLKFIKGIRILKISENREEKFGINQFKNFILTESEKIIFNQTGGNKIVNIQTIENNLDYDEVENLNNKNNNKLTQTLNMWNKLLDYDISYSNKLILITQIHDNLILKSKYFNLYNKDVHSKIINALPEPYSFYIFKEIEERYNIKIQNKKIMEISNSIDYPSFKYRKTVDKITLINFVYLSEHVEFLKMKNKMRVEEFDKKIKKNNNIDLNIIYKDIFQLVEQCVEKVDLINFRSDLFYSNGLALTSYFIINFIILVCVINYLKKGGSLIFDIKLLSSKQNKEIYYLLSQIFETTELFYSDLNSFNPVTGTFIVCKNFKGEDYHICEEIKEEFIKLKELYPNGVNDINFSSHQLKDKYNSHNKNIKNYNTKLISSYLNIKIPNSIDDKINKLYDKIYSKYLNKLIELEVIFNDYVKTKKCPEIKITLDDIKNSTNYFDKYNISYNKDKLNKLLID</sequence>
<feature type="transmembrane region" description="Helical" evidence="1">
    <location>
        <begin position="833"/>
        <end position="854"/>
    </location>
</feature>
<keyword evidence="1" id="KW-1133">Transmembrane helix</keyword>
<dbReference type="AlphaFoldDB" id="A0A6C0ACX1"/>
<keyword evidence="1" id="KW-0472">Membrane</keyword>
<name>A0A6C0ACX1_9ZZZZ</name>
<evidence type="ECO:0000313" key="2">
    <source>
        <dbReference type="EMBL" id="QHS77554.1"/>
    </source>
</evidence>